<dbReference type="EMBL" id="PDNU01000018">
    <property type="protein sequence ID" value="PHK94860.1"/>
    <property type="molecule type" value="Genomic_DNA"/>
</dbReference>
<evidence type="ECO:0000313" key="3">
    <source>
        <dbReference type="EMBL" id="PHK94860.1"/>
    </source>
</evidence>
<evidence type="ECO:0000313" key="4">
    <source>
        <dbReference type="Proteomes" id="UP000223527"/>
    </source>
</evidence>
<evidence type="ECO:0000259" key="2">
    <source>
        <dbReference type="Pfam" id="PF00582"/>
    </source>
</evidence>
<comment type="similarity">
    <text evidence="1">Belongs to the universal stress protein A family.</text>
</comment>
<organism evidence="3 4">
    <name type="scientific">Teichococcus rhizosphaerae</name>
    <dbReference type="NCBI Taxonomy" id="1335062"/>
    <lineage>
        <taxon>Bacteria</taxon>
        <taxon>Pseudomonadati</taxon>
        <taxon>Pseudomonadota</taxon>
        <taxon>Alphaproteobacteria</taxon>
        <taxon>Acetobacterales</taxon>
        <taxon>Roseomonadaceae</taxon>
        <taxon>Roseomonas</taxon>
    </lineage>
</organism>
<dbReference type="AlphaFoldDB" id="A0A2C7A907"/>
<name>A0A2C7A907_9PROT</name>
<dbReference type="Proteomes" id="UP000223527">
    <property type="component" value="Unassembled WGS sequence"/>
</dbReference>
<protein>
    <recommendedName>
        <fullName evidence="2">UspA domain-containing protein</fullName>
    </recommendedName>
</protein>
<dbReference type="PRINTS" id="PR01438">
    <property type="entry name" value="UNVRSLSTRESS"/>
</dbReference>
<reference evidence="3 4" key="1">
    <citation type="submission" date="2017-10" db="EMBL/GenBank/DDBJ databases">
        <authorList>
            <person name="Banno H."/>
            <person name="Chua N.-H."/>
        </authorList>
    </citation>
    <scope>NUCLEOTIDE SEQUENCE [LARGE SCALE GENOMIC DNA]</scope>
    <source>
        <strain evidence="3 4">YW11</strain>
    </source>
</reference>
<dbReference type="RefSeq" id="WP_099095655.1">
    <property type="nucleotide sequence ID" value="NZ_PDNU01000018.1"/>
</dbReference>
<dbReference type="SUPFAM" id="SSF52402">
    <property type="entry name" value="Adenine nucleotide alpha hydrolases-like"/>
    <property type="match status" value="2"/>
</dbReference>
<accession>A0A2C7A907</accession>
<dbReference type="PANTHER" id="PTHR46268:SF15">
    <property type="entry name" value="UNIVERSAL STRESS PROTEIN HP_0031"/>
    <property type="match status" value="1"/>
</dbReference>
<dbReference type="CDD" id="cd00293">
    <property type="entry name" value="USP-like"/>
    <property type="match status" value="2"/>
</dbReference>
<dbReference type="Pfam" id="PF00582">
    <property type="entry name" value="Usp"/>
    <property type="match status" value="2"/>
</dbReference>
<feature type="domain" description="UspA" evidence="2">
    <location>
        <begin position="200"/>
        <end position="279"/>
    </location>
</feature>
<comment type="caution">
    <text evidence="3">The sequence shown here is derived from an EMBL/GenBank/DDBJ whole genome shotgun (WGS) entry which is preliminary data.</text>
</comment>
<dbReference type="InterPro" id="IPR006016">
    <property type="entry name" value="UspA"/>
</dbReference>
<keyword evidence="4" id="KW-1185">Reference proteome</keyword>
<feature type="domain" description="UspA" evidence="2">
    <location>
        <begin position="1"/>
        <end position="149"/>
    </location>
</feature>
<proteinExistence type="inferred from homology"/>
<gene>
    <name evidence="3" type="ORF">CR162_11275</name>
</gene>
<dbReference type="PANTHER" id="PTHR46268">
    <property type="entry name" value="STRESS RESPONSE PROTEIN NHAX"/>
    <property type="match status" value="1"/>
</dbReference>
<dbReference type="InterPro" id="IPR006015">
    <property type="entry name" value="Universal_stress_UspA"/>
</dbReference>
<dbReference type="Gene3D" id="3.40.50.12370">
    <property type="match status" value="1"/>
</dbReference>
<dbReference type="OrthoDB" id="9804721at2"/>
<sequence>MIRSILVALDDTPGAAAAGELAISLARRSGARLTAAVVLDIPHTSGAQEAVPLGGAAFLERRNETLARRVTEEAEAALAAFAAAAGELRFETLRLDDAPAPALLRAGARHDVILIGRDSTLGMEASEDGLAPVIEALLHHGARPLLVVPPPAEMADYDPQGTVLVGYDASLPAMRALQLYALLKPEGEVRAKVFAADENRDAARRMAEDGAAYLRVHGVEAEAIAVSGQRPADLLLAEAAGERPRLLVMGAYETSGLRSLLLGSATRKLLRETPCPIFVHH</sequence>
<evidence type="ECO:0000256" key="1">
    <source>
        <dbReference type="ARBA" id="ARBA00008791"/>
    </source>
</evidence>